<comment type="caution">
    <text evidence="1">The sequence shown here is derived from an EMBL/GenBank/DDBJ whole genome shotgun (WGS) entry which is preliminary data.</text>
</comment>
<reference evidence="1" key="1">
    <citation type="submission" date="2020-07" db="EMBL/GenBank/DDBJ databases">
        <title>Multicomponent nature underlies the extraordinary mechanical properties of spider dragline silk.</title>
        <authorList>
            <person name="Kono N."/>
            <person name="Nakamura H."/>
            <person name="Mori M."/>
            <person name="Yoshida Y."/>
            <person name="Ohtoshi R."/>
            <person name="Malay A.D."/>
            <person name="Moran D.A.P."/>
            <person name="Tomita M."/>
            <person name="Numata K."/>
            <person name="Arakawa K."/>
        </authorList>
    </citation>
    <scope>NUCLEOTIDE SEQUENCE</scope>
</reference>
<gene>
    <name evidence="1" type="primary">NCL1_19290</name>
    <name evidence="1" type="ORF">TNCT_131511</name>
</gene>
<organism evidence="1 2">
    <name type="scientific">Trichonephila clavata</name>
    <name type="common">Joro spider</name>
    <name type="synonym">Nephila clavata</name>
    <dbReference type="NCBI Taxonomy" id="2740835"/>
    <lineage>
        <taxon>Eukaryota</taxon>
        <taxon>Metazoa</taxon>
        <taxon>Ecdysozoa</taxon>
        <taxon>Arthropoda</taxon>
        <taxon>Chelicerata</taxon>
        <taxon>Arachnida</taxon>
        <taxon>Araneae</taxon>
        <taxon>Araneomorphae</taxon>
        <taxon>Entelegynae</taxon>
        <taxon>Araneoidea</taxon>
        <taxon>Nephilidae</taxon>
        <taxon>Trichonephila</taxon>
    </lineage>
</organism>
<evidence type="ECO:0000313" key="1">
    <source>
        <dbReference type="EMBL" id="GFQ86496.1"/>
    </source>
</evidence>
<evidence type="ECO:0000313" key="2">
    <source>
        <dbReference type="Proteomes" id="UP000887116"/>
    </source>
</evidence>
<proteinExistence type="predicted"/>
<sequence length="93" mass="10493">MILNLHSYKGKNSNVKEVSDQYGAVAGGGQGIACEDFKCFFVGKKTIYYPLVVETVMDSFYSTSQCGQNIVVVSREFWKCVKEGYIYQKNLLQ</sequence>
<accession>A0A8X6KW50</accession>
<dbReference type="EMBL" id="BMAO01003219">
    <property type="protein sequence ID" value="GFQ86496.1"/>
    <property type="molecule type" value="Genomic_DNA"/>
</dbReference>
<dbReference type="AlphaFoldDB" id="A0A8X6KW50"/>
<dbReference type="Proteomes" id="UP000887116">
    <property type="component" value="Unassembled WGS sequence"/>
</dbReference>
<keyword evidence="2" id="KW-1185">Reference proteome</keyword>
<protein>
    <submittedName>
        <fullName evidence="1">Guanylate cyclase domain-containing protein</fullName>
    </submittedName>
</protein>
<name>A0A8X6KW50_TRICU</name>